<dbReference type="FunFam" id="3.40.50.300:FF:000201">
    <property type="entry name" value="Glycine betaine/L-proline ABC transporter ATP-binding protein"/>
    <property type="match status" value="1"/>
</dbReference>
<keyword evidence="4 9" id="KW-0997">Cell inner membrane</keyword>
<dbReference type="GO" id="GO:0015418">
    <property type="term" value="F:ABC-type quaternary ammonium compound transporting activity"/>
    <property type="evidence" value="ECO:0007669"/>
    <property type="project" value="UniProtKB-EC"/>
</dbReference>
<dbReference type="PANTHER" id="PTHR43117">
    <property type="entry name" value="OSMOPROTECTANT IMPORT ATP-BINDING PROTEIN OSMV"/>
    <property type="match status" value="1"/>
</dbReference>
<dbReference type="InterPro" id="IPR046342">
    <property type="entry name" value="CBS_dom_sf"/>
</dbReference>
<dbReference type="NCBIfam" id="TIGR01186">
    <property type="entry name" value="proV"/>
    <property type="match status" value="1"/>
</dbReference>
<dbReference type="InterPro" id="IPR027417">
    <property type="entry name" value="P-loop_NTPase"/>
</dbReference>
<evidence type="ECO:0000259" key="11">
    <source>
        <dbReference type="PROSITE" id="PS50893"/>
    </source>
</evidence>
<dbReference type="Proteomes" id="UP000324324">
    <property type="component" value="Unassembled WGS sequence"/>
</dbReference>
<dbReference type="GO" id="GO:0005886">
    <property type="term" value="C:plasma membrane"/>
    <property type="evidence" value="ECO:0007669"/>
    <property type="project" value="UniProtKB-SubCell"/>
</dbReference>
<keyword evidence="3" id="KW-1003">Cell membrane</keyword>
<evidence type="ECO:0000313" key="13">
    <source>
        <dbReference type="EMBL" id="KAA6118278.1"/>
    </source>
</evidence>
<comment type="similarity">
    <text evidence="1 9">Belongs to the ABC transporter superfamily.</text>
</comment>
<dbReference type="SMART" id="SM00116">
    <property type="entry name" value="CBS"/>
    <property type="match status" value="2"/>
</dbReference>
<dbReference type="PROSITE" id="PS00211">
    <property type="entry name" value="ABC_TRANSPORTER_1"/>
    <property type="match status" value="1"/>
</dbReference>
<gene>
    <name evidence="13" type="ORF">F1599_21810</name>
</gene>
<keyword evidence="2 9" id="KW-0813">Transport</keyword>
<sequence length="408" mass="43970">MIELDQLSKSFTQKDGALVRAVDSVSLTVPRGEICVFLGPSGCGKTTTLKMINRLIPPTSGRVLIEGEDTAGIDEVALRRKIGYVIQQIGLFPNMTIEQNITVVPRLLGWDKQRCRERARELMAMVQLDPNRMLSRYPRELSGGQQQRIGVIRALAADAPVLLMDEPFGAVDPINRESIQNEFLQMQRQLGKTVIMVSHDIDEAIKLADKVAVFRAGKLVQFDHPDALLAHPADEFVQAFVGHDNTLKRLLLVRAGDAATMGATATPDMPLAQALGLMDDADVRYLPVLDAGQRALGYVARRDARNPAAGKQACGDVLRPFAATAAFDEHLRIVLSRMYQHNTSWLPVVDAEGVYLGEVTQESIAGYLSSGRSRSSGIAAPGTSIAPAAQAPASASTASAAAPLRAAA</sequence>
<evidence type="ECO:0000256" key="7">
    <source>
        <dbReference type="ARBA" id="ARBA00022840"/>
    </source>
</evidence>
<organism evidence="13 14">
    <name type="scientific">Cupriavidus cauae</name>
    <dbReference type="NCBI Taxonomy" id="2608999"/>
    <lineage>
        <taxon>Bacteria</taxon>
        <taxon>Pseudomonadati</taxon>
        <taxon>Pseudomonadota</taxon>
        <taxon>Betaproteobacteria</taxon>
        <taxon>Burkholderiales</taxon>
        <taxon>Burkholderiaceae</taxon>
        <taxon>Cupriavidus</taxon>
    </lineage>
</organism>
<dbReference type="RefSeq" id="WP_150084559.1">
    <property type="nucleotide sequence ID" value="NZ_CP080293.1"/>
</dbReference>
<dbReference type="GO" id="GO:0006970">
    <property type="term" value="P:response to osmotic stress"/>
    <property type="evidence" value="ECO:0007669"/>
    <property type="project" value="UniProtKB-ARBA"/>
</dbReference>
<dbReference type="InterPro" id="IPR005892">
    <property type="entry name" value="Gly-betaine_transp_ATP-bd"/>
</dbReference>
<evidence type="ECO:0000256" key="2">
    <source>
        <dbReference type="ARBA" id="ARBA00022448"/>
    </source>
</evidence>
<dbReference type="Pfam" id="PF00005">
    <property type="entry name" value="ABC_tran"/>
    <property type="match status" value="1"/>
</dbReference>
<dbReference type="GO" id="GO:0016887">
    <property type="term" value="F:ATP hydrolysis activity"/>
    <property type="evidence" value="ECO:0007669"/>
    <property type="project" value="UniProtKB-UniRule"/>
</dbReference>
<dbReference type="GO" id="GO:0031460">
    <property type="term" value="P:glycine betaine transport"/>
    <property type="evidence" value="ECO:0007669"/>
    <property type="project" value="InterPro"/>
</dbReference>
<dbReference type="PROSITE" id="PS51371">
    <property type="entry name" value="CBS"/>
    <property type="match status" value="2"/>
</dbReference>
<feature type="domain" description="CBS" evidence="12">
    <location>
        <begin position="318"/>
        <end position="374"/>
    </location>
</feature>
<evidence type="ECO:0000259" key="12">
    <source>
        <dbReference type="PROSITE" id="PS51371"/>
    </source>
</evidence>
<keyword evidence="14" id="KW-1185">Reference proteome</keyword>
<dbReference type="SUPFAM" id="SSF54631">
    <property type="entry name" value="CBS-domain pair"/>
    <property type="match status" value="1"/>
</dbReference>
<dbReference type="SUPFAM" id="SSF52540">
    <property type="entry name" value="P-loop containing nucleoside triphosphate hydrolases"/>
    <property type="match status" value="1"/>
</dbReference>
<dbReference type="AlphaFoldDB" id="A0A5M8A3I1"/>
<dbReference type="PANTHER" id="PTHR43117:SF4">
    <property type="entry name" value="OSMOPROTECTANT IMPORT ATP-BINDING PROTEIN OSMV"/>
    <property type="match status" value="1"/>
</dbReference>
<dbReference type="Gene3D" id="3.40.50.300">
    <property type="entry name" value="P-loop containing nucleotide triphosphate hydrolases"/>
    <property type="match status" value="1"/>
</dbReference>
<evidence type="ECO:0000256" key="1">
    <source>
        <dbReference type="ARBA" id="ARBA00005417"/>
    </source>
</evidence>
<dbReference type="InterPro" id="IPR003593">
    <property type="entry name" value="AAA+_ATPase"/>
</dbReference>
<proteinExistence type="inferred from homology"/>
<feature type="compositionally biased region" description="Low complexity" evidence="10">
    <location>
        <begin position="386"/>
        <end position="408"/>
    </location>
</feature>
<evidence type="ECO:0000256" key="6">
    <source>
        <dbReference type="ARBA" id="ARBA00022741"/>
    </source>
</evidence>
<keyword evidence="8" id="KW-0129">CBS domain</keyword>
<keyword evidence="6 9" id="KW-0547">Nucleotide-binding</keyword>
<reference evidence="13 14" key="1">
    <citation type="submission" date="2019-09" db="EMBL/GenBank/DDBJ databases">
        <title>Isolation of a novel species in the genus Cupriavidus from patients with sepsis using whole genome sequencing.</title>
        <authorList>
            <person name="Kweon O.J."/>
            <person name="Lee M.-K."/>
        </authorList>
    </citation>
    <scope>NUCLEOTIDE SEQUENCE [LARGE SCALE GENOMIC DNA]</scope>
    <source>
        <strain evidence="13 14">MKL-01</strain>
    </source>
</reference>
<keyword evidence="4 9" id="KW-0472">Membrane</keyword>
<keyword evidence="5" id="KW-0677">Repeat</keyword>
<dbReference type="EC" id="7.6.2.9" evidence="9"/>
<feature type="domain" description="ABC transporter" evidence="11">
    <location>
        <begin position="2"/>
        <end position="241"/>
    </location>
</feature>
<evidence type="ECO:0000256" key="3">
    <source>
        <dbReference type="ARBA" id="ARBA00022475"/>
    </source>
</evidence>
<evidence type="ECO:0000256" key="10">
    <source>
        <dbReference type="SAM" id="MobiDB-lite"/>
    </source>
</evidence>
<comment type="subcellular location">
    <subcellularLocation>
        <location evidence="9">Cell inner membrane</location>
        <topology evidence="9">Peripheral membrane protein</topology>
    </subcellularLocation>
</comment>
<comment type="catalytic activity">
    <reaction evidence="9">
        <text>a quaternary ammonium(out) + ATP + H2O = a quaternary ammonium(in) + ADP + phosphate + H(+)</text>
        <dbReference type="Rhea" id="RHEA:11036"/>
        <dbReference type="ChEBI" id="CHEBI:15377"/>
        <dbReference type="ChEBI" id="CHEBI:15378"/>
        <dbReference type="ChEBI" id="CHEBI:30616"/>
        <dbReference type="ChEBI" id="CHEBI:35267"/>
        <dbReference type="ChEBI" id="CHEBI:43474"/>
        <dbReference type="ChEBI" id="CHEBI:456216"/>
    </reaction>
</comment>
<name>A0A5M8A3I1_9BURK</name>
<dbReference type="GO" id="GO:0006865">
    <property type="term" value="P:amino acid transport"/>
    <property type="evidence" value="ECO:0007669"/>
    <property type="project" value="UniProtKB-UniRule"/>
</dbReference>
<dbReference type="EMBL" id="VWRN01000054">
    <property type="protein sequence ID" value="KAA6118278.1"/>
    <property type="molecule type" value="Genomic_DNA"/>
</dbReference>
<evidence type="ECO:0000313" key="14">
    <source>
        <dbReference type="Proteomes" id="UP000324324"/>
    </source>
</evidence>
<comment type="subunit">
    <text evidence="9">The complex is probably composed of two ATP-binding proteins, two transmembrane proteins and a solute-binding protein.</text>
</comment>
<evidence type="ECO:0000256" key="5">
    <source>
        <dbReference type="ARBA" id="ARBA00022737"/>
    </source>
</evidence>
<evidence type="ECO:0000256" key="9">
    <source>
        <dbReference type="RuleBase" id="RU369116"/>
    </source>
</evidence>
<dbReference type="CDD" id="cd04582">
    <property type="entry name" value="CBS_pair_ABC_OpuCA_assoc"/>
    <property type="match status" value="1"/>
</dbReference>
<dbReference type="InterPro" id="IPR003439">
    <property type="entry name" value="ABC_transporter-like_ATP-bd"/>
</dbReference>
<dbReference type="GO" id="GO:0005524">
    <property type="term" value="F:ATP binding"/>
    <property type="evidence" value="ECO:0007669"/>
    <property type="project" value="UniProtKB-UniRule"/>
</dbReference>
<dbReference type="SMART" id="SM00382">
    <property type="entry name" value="AAA"/>
    <property type="match status" value="1"/>
</dbReference>
<evidence type="ECO:0000256" key="8">
    <source>
        <dbReference type="PROSITE-ProRule" id="PRU00703"/>
    </source>
</evidence>
<dbReference type="InterPro" id="IPR000644">
    <property type="entry name" value="CBS_dom"/>
</dbReference>
<accession>A0A5M8A3I1</accession>
<keyword evidence="7 9" id="KW-0067">ATP-binding</keyword>
<dbReference type="Gene3D" id="3.10.580.10">
    <property type="entry name" value="CBS-domain"/>
    <property type="match status" value="1"/>
</dbReference>
<evidence type="ECO:0000256" key="4">
    <source>
        <dbReference type="ARBA" id="ARBA00022519"/>
    </source>
</evidence>
<comment type="caution">
    <text evidence="13">The sequence shown here is derived from an EMBL/GenBank/DDBJ whole genome shotgun (WGS) entry which is preliminary data.</text>
</comment>
<dbReference type="PROSITE" id="PS50893">
    <property type="entry name" value="ABC_TRANSPORTER_2"/>
    <property type="match status" value="1"/>
</dbReference>
<feature type="region of interest" description="Disordered" evidence="10">
    <location>
        <begin position="380"/>
        <end position="408"/>
    </location>
</feature>
<dbReference type="InterPro" id="IPR017871">
    <property type="entry name" value="ABC_transporter-like_CS"/>
</dbReference>
<feature type="domain" description="CBS" evidence="12">
    <location>
        <begin position="258"/>
        <end position="317"/>
    </location>
</feature>
<protein>
    <recommendedName>
        <fullName evidence="9">Quaternary amine transport ATP-binding protein</fullName>
        <ecNumber evidence="9">7.6.2.9</ecNumber>
    </recommendedName>
</protein>
<dbReference type="Pfam" id="PF00571">
    <property type="entry name" value="CBS"/>
    <property type="match status" value="2"/>
</dbReference>